<dbReference type="AlphaFoldDB" id="A0A5J5EFF1"/>
<dbReference type="Proteomes" id="UP000326924">
    <property type="component" value="Unassembled WGS sequence"/>
</dbReference>
<evidence type="ECO:0000313" key="3">
    <source>
        <dbReference type="Proteomes" id="UP000326924"/>
    </source>
</evidence>
<dbReference type="InParanoid" id="A0A5J5EFF1"/>
<evidence type="ECO:0000313" key="2">
    <source>
        <dbReference type="EMBL" id="KAA8893458.1"/>
    </source>
</evidence>
<keyword evidence="3" id="KW-1185">Reference proteome</keyword>
<feature type="compositionally biased region" description="Low complexity" evidence="1">
    <location>
        <begin position="187"/>
        <end position="201"/>
    </location>
</feature>
<feature type="region of interest" description="Disordered" evidence="1">
    <location>
        <begin position="187"/>
        <end position="235"/>
    </location>
</feature>
<proteinExistence type="predicted"/>
<evidence type="ECO:0000256" key="1">
    <source>
        <dbReference type="SAM" id="MobiDB-lite"/>
    </source>
</evidence>
<feature type="region of interest" description="Disordered" evidence="1">
    <location>
        <begin position="47"/>
        <end position="103"/>
    </location>
</feature>
<organism evidence="2 3">
    <name type="scientific">Sphaerosporella brunnea</name>
    <dbReference type="NCBI Taxonomy" id="1250544"/>
    <lineage>
        <taxon>Eukaryota</taxon>
        <taxon>Fungi</taxon>
        <taxon>Dikarya</taxon>
        <taxon>Ascomycota</taxon>
        <taxon>Pezizomycotina</taxon>
        <taxon>Pezizomycetes</taxon>
        <taxon>Pezizales</taxon>
        <taxon>Pyronemataceae</taxon>
        <taxon>Sphaerosporella</taxon>
    </lineage>
</organism>
<name>A0A5J5EFF1_9PEZI</name>
<comment type="caution">
    <text evidence="2">The sequence shown here is derived from an EMBL/GenBank/DDBJ whole genome shotgun (WGS) entry which is preliminary data.</text>
</comment>
<sequence length="235" mass="25069">MGKDPKDTDRRSTTLPIRSILPGYVYFERAAIGSSLGRQDIESADKLTCGSAQAEGDAEHTEHPDDDQQAETLLPRQKQHSDPVTKPVEAIGGRGSTPPATKMISRYDDTLSKHSIARAHYFTQLVAMLTVHGKDPKDTALWPTTPLISQAVPAPRPTLRPPVGYGSHSGRQTGFRGRLVCGFPAPGRSTTRARGSSGSSTEVAVGPAGDHADVVAPHRGTSRSKGYSKEVGCGY</sequence>
<reference evidence="2 3" key="1">
    <citation type="submission" date="2019-09" db="EMBL/GenBank/DDBJ databases">
        <title>Draft genome of the ectomycorrhizal ascomycete Sphaerosporella brunnea.</title>
        <authorList>
            <consortium name="DOE Joint Genome Institute"/>
            <person name="Benucci G.M."/>
            <person name="Marozzi G."/>
            <person name="Antonielli L."/>
            <person name="Sanchez S."/>
            <person name="Marco P."/>
            <person name="Wang X."/>
            <person name="Falini L.B."/>
            <person name="Barry K."/>
            <person name="Haridas S."/>
            <person name="Lipzen A."/>
            <person name="Labutti K."/>
            <person name="Grigoriev I.V."/>
            <person name="Murat C."/>
            <person name="Martin F."/>
            <person name="Albertini E."/>
            <person name="Donnini D."/>
            <person name="Bonito G."/>
        </authorList>
    </citation>
    <scope>NUCLEOTIDE SEQUENCE [LARGE SCALE GENOMIC DNA]</scope>
    <source>
        <strain evidence="2 3">Sb_GMNB300</strain>
    </source>
</reference>
<dbReference type="EMBL" id="VXIS01000439">
    <property type="protein sequence ID" value="KAA8893458.1"/>
    <property type="molecule type" value="Genomic_DNA"/>
</dbReference>
<accession>A0A5J5EFF1</accession>
<gene>
    <name evidence="2" type="ORF">FN846DRAFT_524506</name>
</gene>
<protein>
    <submittedName>
        <fullName evidence="2">Uncharacterized protein</fullName>
    </submittedName>
</protein>